<dbReference type="GeneID" id="94195045"/>
<name>A0AAV4LU50_BABCB</name>
<proteinExistence type="predicted"/>
<organism evidence="1 2">
    <name type="scientific">Babesia caballi</name>
    <dbReference type="NCBI Taxonomy" id="5871"/>
    <lineage>
        <taxon>Eukaryota</taxon>
        <taxon>Sar</taxon>
        <taxon>Alveolata</taxon>
        <taxon>Apicomplexa</taxon>
        <taxon>Aconoidasida</taxon>
        <taxon>Piroplasmida</taxon>
        <taxon>Babesiidae</taxon>
        <taxon>Babesia</taxon>
    </lineage>
</organism>
<evidence type="ECO:0000313" key="1">
    <source>
        <dbReference type="EMBL" id="GIX63564.1"/>
    </source>
</evidence>
<accession>A0AAV4LU50</accession>
<dbReference type="AlphaFoldDB" id="A0AAV4LU50"/>
<evidence type="ECO:0000313" key="2">
    <source>
        <dbReference type="Proteomes" id="UP001497744"/>
    </source>
</evidence>
<gene>
    <name evidence="1" type="ORF">BcabD6B2_29990</name>
</gene>
<comment type="caution">
    <text evidence="1">The sequence shown here is derived from an EMBL/GenBank/DDBJ whole genome shotgun (WGS) entry which is preliminary data.</text>
</comment>
<sequence length="181" mass="19881">MTRGPVGDKMTRLLCVLVDQLDRFRVHDVAHVAVFELAARQVELEGVHVADFLASVLDVSRARGEKDPEVVAEPAAVAADNDGVLILPEHALVEPQHLLVYRQMGNTGALGVLQSARVHFRDVWHHHYLEKWDGGALQIGGEGDAVGVGNNLLQQMFAATQHPTSSSLQTWIVSPVRFRRS</sequence>
<dbReference type="EMBL" id="BPLF01000002">
    <property type="protein sequence ID" value="GIX63564.1"/>
    <property type="molecule type" value="Genomic_DNA"/>
</dbReference>
<dbReference type="RefSeq" id="XP_067715633.1">
    <property type="nucleotide sequence ID" value="XM_067859532.1"/>
</dbReference>
<protein>
    <submittedName>
        <fullName evidence="1">Alkaline phosphatase</fullName>
    </submittedName>
</protein>
<keyword evidence="2" id="KW-1185">Reference proteome</keyword>
<reference evidence="1 2" key="1">
    <citation type="submission" date="2021-06" db="EMBL/GenBank/DDBJ databases">
        <title>Genome sequence of Babesia caballi.</title>
        <authorList>
            <person name="Yamagishi J."/>
            <person name="Kidaka T."/>
            <person name="Ochi A."/>
        </authorList>
    </citation>
    <scope>NUCLEOTIDE SEQUENCE [LARGE SCALE GENOMIC DNA]</scope>
    <source>
        <strain evidence="1">USDA-D6B2</strain>
    </source>
</reference>
<dbReference type="Proteomes" id="UP001497744">
    <property type="component" value="Unassembled WGS sequence"/>
</dbReference>